<evidence type="ECO:0000256" key="1">
    <source>
        <dbReference type="SAM" id="Phobius"/>
    </source>
</evidence>
<keyword evidence="1" id="KW-0472">Membrane</keyword>
<evidence type="ECO:0000313" key="2">
    <source>
        <dbReference type="EMBL" id="SVA30987.1"/>
    </source>
</evidence>
<keyword evidence="1" id="KW-0812">Transmembrane</keyword>
<name>A0A381UUF3_9ZZZZ</name>
<feature type="transmembrane region" description="Helical" evidence="1">
    <location>
        <begin position="12"/>
        <end position="32"/>
    </location>
</feature>
<gene>
    <name evidence="2" type="ORF">METZ01_LOCUS83841</name>
</gene>
<protein>
    <submittedName>
        <fullName evidence="2">Uncharacterized protein</fullName>
    </submittedName>
</protein>
<accession>A0A381UUF3</accession>
<organism evidence="2">
    <name type="scientific">marine metagenome</name>
    <dbReference type="NCBI Taxonomy" id="408172"/>
    <lineage>
        <taxon>unclassified sequences</taxon>
        <taxon>metagenomes</taxon>
        <taxon>ecological metagenomes</taxon>
    </lineage>
</organism>
<dbReference type="EMBL" id="UINC01007023">
    <property type="protein sequence ID" value="SVA30987.1"/>
    <property type="molecule type" value="Genomic_DNA"/>
</dbReference>
<proteinExistence type="predicted"/>
<keyword evidence="1" id="KW-1133">Transmembrane helix</keyword>
<dbReference type="AlphaFoldDB" id="A0A381UUF3"/>
<reference evidence="2" key="1">
    <citation type="submission" date="2018-05" db="EMBL/GenBank/DDBJ databases">
        <authorList>
            <person name="Lanie J.A."/>
            <person name="Ng W.-L."/>
            <person name="Kazmierczak K.M."/>
            <person name="Andrzejewski T.M."/>
            <person name="Davidsen T.M."/>
            <person name="Wayne K.J."/>
            <person name="Tettelin H."/>
            <person name="Glass J.I."/>
            <person name="Rusch D."/>
            <person name="Podicherti R."/>
            <person name="Tsui H.-C.T."/>
            <person name="Winkler M.E."/>
        </authorList>
    </citation>
    <scope>NUCLEOTIDE SEQUENCE</scope>
</reference>
<sequence length="40" mass="4892">MFKKNIHRLKQGRSLVWTGFLFFIVVWLMYYLNQLARDTG</sequence>